<dbReference type="AlphaFoldDB" id="A0A9P8PU32"/>
<reference evidence="12" key="1">
    <citation type="journal article" date="2021" name="Open Biol.">
        <title>Shared evolutionary footprints suggest mitochondrial oxidative damage underlies multiple complex I losses in fungi.</title>
        <authorList>
            <person name="Schikora-Tamarit M.A."/>
            <person name="Marcet-Houben M."/>
            <person name="Nosek J."/>
            <person name="Gabaldon T."/>
        </authorList>
    </citation>
    <scope>NUCLEOTIDE SEQUENCE</scope>
    <source>
        <strain evidence="12">CBS6341</strain>
    </source>
</reference>
<proteinExistence type="inferred from homology"/>
<accession>A0A9P8PU32</accession>
<feature type="compositionally biased region" description="Basic and acidic residues" evidence="11">
    <location>
        <begin position="36"/>
        <end position="46"/>
    </location>
</feature>
<feature type="region of interest" description="Disordered" evidence="11">
    <location>
        <begin position="36"/>
        <end position="159"/>
    </location>
</feature>
<comment type="function">
    <text evidence="10">Acts as an inhibitor of cap-dependent translation. Competes with eIF4G1 and EAP1 for binding to eIF4E and interferes with the formation of the eIF4F complex, inhibiting translation and stabilizing mRNA.</text>
</comment>
<evidence type="ECO:0000256" key="6">
    <source>
        <dbReference type="ARBA" id="ARBA00022553"/>
    </source>
</evidence>
<dbReference type="GO" id="GO:0003743">
    <property type="term" value="F:translation initiation factor activity"/>
    <property type="evidence" value="ECO:0007669"/>
    <property type="project" value="UniProtKB-KW"/>
</dbReference>
<evidence type="ECO:0000256" key="10">
    <source>
        <dbReference type="RuleBase" id="RU363005"/>
    </source>
</evidence>
<feature type="compositionally biased region" description="Acidic residues" evidence="11">
    <location>
        <begin position="149"/>
        <end position="159"/>
    </location>
</feature>
<dbReference type="GO" id="GO:0005737">
    <property type="term" value="C:cytoplasm"/>
    <property type="evidence" value="ECO:0007669"/>
    <property type="project" value="UniProtKB-SubCell"/>
</dbReference>
<dbReference type="Pfam" id="PF17052">
    <property type="entry name" value="CAF20"/>
    <property type="match status" value="1"/>
</dbReference>
<protein>
    <recommendedName>
        <fullName evidence="3 10">Cap-associated protein CAF20</fullName>
    </recommendedName>
</protein>
<keyword evidence="7 10" id="KW-0810">Translation regulation</keyword>
<dbReference type="EMBL" id="JAEUBF010000443">
    <property type="protein sequence ID" value="KAH3678433.1"/>
    <property type="molecule type" value="Genomic_DNA"/>
</dbReference>
<feature type="compositionally biased region" description="Basic and acidic residues" evidence="11">
    <location>
        <begin position="91"/>
        <end position="107"/>
    </location>
</feature>
<keyword evidence="4 10" id="KW-0963">Cytoplasm</keyword>
<keyword evidence="8 10" id="KW-0648">Protein biosynthesis</keyword>
<keyword evidence="5 10" id="KW-0396">Initiation factor</keyword>
<comment type="caution">
    <text evidence="12">The sequence shown here is derived from an EMBL/GenBank/DDBJ whole genome shotgun (WGS) entry which is preliminary data.</text>
</comment>
<reference evidence="12" key="2">
    <citation type="submission" date="2021-01" db="EMBL/GenBank/DDBJ databases">
        <authorList>
            <person name="Schikora-Tamarit M.A."/>
        </authorList>
    </citation>
    <scope>NUCLEOTIDE SEQUENCE</scope>
    <source>
        <strain evidence="12">CBS6341</strain>
    </source>
</reference>
<sequence length="159" mass="18117">MSNKYTEAQLIELRSTAYVPTTVDFEIFAKSIQEQRELQNEQERRGSHVGIRPKFNKKPREKKLPPQADAEGWVTLDHKKKSESFSETDGLVERETFKEGLEQDTKKSGQTAARIKPNNKNISSSRPSDPRDITAEKPKSKFNAFAALDSEDEDSDDDE</sequence>
<evidence type="ECO:0000313" key="13">
    <source>
        <dbReference type="Proteomes" id="UP000769528"/>
    </source>
</evidence>
<dbReference type="InterPro" id="IPR031456">
    <property type="entry name" value="Caf20"/>
</dbReference>
<evidence type="ECO:0000256" key="1">
    <source>
        <dbReference type="ARBA" id="ARBA00004496"/>
    </source>
</evidence>
<evidence type="ECO:0000256" key="2">
    <source>
        <dbReference type="ARBA" id="ARBA00006057"/>
    </source>
</evidence>
<dbReference type="GO" id="GO:0008190">
    <property type="term" value="F:eukaryotic initiation factor 4E binding"/>
    <property type="evidence" value="ECO:0007669"/>
    <property type="project" value="InterPro"/>
</dbReference>
<evidence type="ECO:0000256" key="5">
    <source>
        <dbReference type="ARBA" id="ARBA00022540"/>
    </source>
</evidence>
<comment type="similarity">
    <text evidence="2 10">Belongs to the CAF20 family.</text>
</comment>
<evidence type="ECO:0000256" key="7">
    <source>
        <dbReference type="ARBA" id="ARBA00022845"/>
    </source>
</evidence>
<organism evidence="12 13">
    <name type="scientific">Wickerhamomyces mucosus</name>
    <dbReference type="NCBI Taxonomy" id="1378264"/>
    <lineage>
        <taxon>Eukaryota</taxon>
        <taxon>Fungi</taxon>
        <taxon>Dikarya</taxon>
        <taxon>Ascomycota</taxon>
        <taxon>Saccharomycotina</taxon>
        <taxon>Saccharomycetes</taxon>
        <taxon>Phaffomycetales</taxon>
        <taxon>Wickerhamomycetaceae</taxon>
        <taxon>Wickerhamomyces</taxon>
    </lineage>
</organism>
<comment type="subcellular location">
    <subcellularLocation>
        <location evidence="1 10">Cytoplasm</location>
    </subcellularLocation>
</comment>
<dbReference type="Proteomes" id="UP000769528">
    <property type="component" value="Unassembled WGS sequence"/>
</dbReference>
<evidence type="ECO:0000256" key="4">
    <source>
        <dbReference type="ARBA" id="ARBA00022490"/>
    </source>
</evidence>
<evidence type="ECO:0000256" key="11">
    <source>
        <dbReference type="SAM" id="MobiDB-lite"/>
    </source>
</evidence>
<evidence type="ECO:0000256" key="9">
    <source>
        <dbReference type="ARBA" id="ARBA00023193"/>
    </source>
</evidence>
<feature type="compositionally biased region" description="Basic and acidic residues" evidence="11">
    <location>
        <begin position="128"/>
        <end position="139"/>
    </location>
</feature>
<evidence type="ECO:0000313" key="12">
    <source>
        <dbReference type="EMBL" id="KAH3678433.1"/>
    </source>
</evidence>
<evidence type="ECO:0000256" key="8">
    <source>
        <dbReference type="ARBA" id="ARBA00022917"/>
    </source>
</evidence>
<evidence type="ECO:0000256" key="3">
    <source>
        <dbReference type="ARBA" id="ARBA00020270"/>
    </source>
</evidence>
<dbReference type="GO" id="GO:0017148">
    <property type="term" value="P:negative regulation of translation"/>
    <property type="evidence" value="ECO:0007669"/>
    <property type="project" value="UniProtKB-UniRule"/>
</dbReference>
<keyword evidence="6" id="KW-0597">Phosphoprotein</keyword>
<dbReference type="OrthoDB" id="3995390at2759"/>
<feature type="compositionally biased region" description="Polar residues" evidence="11">
    <location>
        <begin position="118"/>
        <end position="127"/>
    </location>
</feature>
<name>A0A9P8PU32_9ASCO</name>
<gene>
    <name evidence="12" type="ORF">WICMUC_001450</name>
</gene>
<keyword evidence="9 10" id="KW-0652">Protein synthesis inhibitor</keyword>
<keyword evidence="13" id="KW-1185">Reference proteome</keyword>